<keyword evidence="9" id="KW-0233">DNA recombination</keyword>
<dbReference type="InParanoid" id="B7QGR1"/>
<dbReference type="GO" id="GO:0005634">
    <property type="term" value="C:nucleus"/>
    <property type="evidence" value="ECO:0000318"/>
    <property type="project" value="GO_Central"/>
</dbReference>
<dbReference type="EMBL" id="ABJB010826047">
    <property type="status" value="NOT_ANNOTATED_CDS"/>
    <property type="molecule type" value="Genomic_DNA"/>
</dbReference>
<evidence type="ECO:0000259" key="14">
    <source>
        <dbReference type="Pfam" id="PF02463"/>
    </source>
</evidence>
<dbReference type="AlphaFoldDB" id="B7QGR1"/>
<keyword evidence="11" id="KW-0539">Nucleus</keyword>
<dbReference type="GO" id="GO:0003697">
    <property type="term" value="F:single-stranded DNA binding"/>
    <property type="evidence" value="ECO:0000318"/>
    <property type="project" value="GO_Central"/>
</dbReference>
<dbReference type="VEuPathDB" id="VectorBase:ISCW014877"/>
<reference evidence="16" key="2">
    <citation type="submission" date="2020-05" db="UniProtKB">
        <authorList>
            <consortium name="EnsemblMetazoa"/>
        </authorList>
    </citation>
    <scope>IDENTIFICATION</scope>
    <source>
        <strain evidence="16">wikel</strain>
    </source>
</reference>
<dbReference type="GO" id="GO:0051276">
    <property type="term" value="P:chromosome organization"/>
    <property type="evidence" value="ECO:0007669"/>
    <property type="project" value="InterPro"/>
</dbReference>
<dbReference type="HOGENOM" id="CLU_009063_0_0_1"/>
<evidence type="ECO:0000256" key="11">
    <source>
        <dbReference type="ARBA" id="ARBA00023242"/>
    </source>
</evidence>
<evidence type="ECO:0000256" key="5">
    <source>
        <dbReference type="ARBA" id="ARBA00022741"/>
    </source>
</evidence>
<dbReference type="EMBL" id="ABJB010868537">
    <property type="status" value="NOT_ANNOTATED_CDS"/>
    <property type="molecule type" value="Genomic_DNA"/>
</dbReference>
<dbReference type="InterPro" id="IPR003395">
    <property type="entry name" value="RecF/RecN/SMC_N"/>
</dbReference>
<keyword evidence="10" id="KW-0234">DNA repair</keyword>
<evidence type="ECO:0000256" key="2">
    <source>
        <dbReference type="ARBA" id="ARBA00004286"/>
    </source>
</evidence>
<dbReference type="FunCoup" id="B7QGR1">
    <property type="interactions" value="1075"/>
</dbReference>
<dbReference type="EMBL" id="ABJB010040989">
    <property type="status" value="NOT_ANNOTATED_CDS"/>
    <property type="molecule type" value="Genomic_DNA"/>
</dbReference>
<feature type="coiled-coil region" evidence="12">
    <location>
        <begin position="747"/>
        <end position="809"/>
    </location>
</feature>
<keyword evidence="18" id="KW-1267">Proteomics identification</keyword>
<dbReference type="Pfam" id="PF02463">
    <property type="entry name" value="SMC_N"/>
    <property type="match status" value="1"/>
</dbReference>
<dbReference type="GO" id="GO:0030915">
    <property type="term" value="C:Smc5-Smc6 complex"/>
    <property type="evidence" value="ECO:0000318"/>
    <property type="project" value="GO_Central"/>
</dbReference>
<dbReference type="GO" id="GO:0005524">
    <property type="term" value="F:ATP binding"/>
    <property type="evidence" value="ECO:0007669"/>
    <property type="project" value="UniProtKB-KW"/>
</dbReference>
<dbReference type="SUPFAM" id="SSF52540">
    <property type="entry name" value="P-loop containing nucleoside triphosphate hydrolases"/>
    <property type="match status" value="2"/>
</dbReference>
<evidence type="ECO:0000256" key="3">
    <source>
        <dbReference type="ARBA" id="ARBA00006793"/>
    </source>
</evidence>
<dbReference type="PANTHER" id="PTHR19306">
    <property type="entry name" value="STRUCTURAL MAINTENANCE OF CHROMOSOMES 5,6 SMC5, SMC6"/>
    <property type="match status" value="1"/>
</dbReference>
<organism>
    <name type="scientific">Ixodes scapularis</name>
    <name type="common">Black-legged tick</name>
    <name type="synonym">Deer tick</name>
    <dbReference type="NCBI Taxonomy" id="6945"/>
    <lineage>
        <taxon>Eukaryota</taxon>
        <taxon>Metazoa</taxon>
        <taxon>Ecdysozoa</taxon>
        <taxon>Arthropoda</taxon>
        <taxon>Chelicerata</taxon>
        <taxon>Arachnida</taxon>
        <taxon>Acari</taxon>
        <taxon>Parasitiformes</taxon>
        <taxon>Ixodida</taxon>
        <taxon>Ixodoidea</taxon>
        <taxon>Ixodidae</taxon>
        <taxon>Ixodinae</taxon>
        <taxon>Ixodes</taxon>
    </lineage>
</organism>
<comment type="similarity">
    <text evidence="3">Belongs to the SMC family. SMC6 subfamily.</text>
</comment>
<proteinExistence type="evidence at protein level"/>
<name>B7QGR1_IXOSC</name>
<feature type="coiled-coil region" evidence="12">
    <location>
        <begin position="665"/>
        <end position="699"/>
    </location>
</feature>
<dbReference type="InterPro" id="IPR027417">
    <property type="entry name" value="P-loop_NTPase"/>
</dbReference>
<dbReference type="EMBL" id="ABJB011041904">
    <property type="status" value="NOT_ANNOTATED_CDS"/>
    <property type="molecule type" value="Genomic_DNA"/>
</dbReference>
<evidence type="ECO:0000256" key="4">
    <source>
        <dbReference type="ARBA" id="ARBA00022454"/>
    </source>
</evidence>
<dbReference type="STRING" id="6945.B7QGR1"/>
<evidence type="ECO:0000256" key="7">
    <source>
        <dbReference type="ARBA" id="ARBA00022840"/>
    </source>
</evidence>
<feature type="coiled-coil region" evidence="12">
    <location>
        <begin position="229"/>
        <end position="422"/>
    </location>
</feature>
<dbReference type="VEuPathDB" id="VectorBase:ISCI014877"/>
<feature type="compositionally biased region" description="Polar residues" evidence="13">
    <location>
        <begin position="27"/>
        <end position="36"/>
    </location>
</feature>
<dbReference type="EMBL" id="ABJB010405780">
    <property type="status" value="NOT_ANNOTATED_CDS"/>
    <property type="molecule type" value="Genomic_DNA"/>
</dbReference>
<dbReference type="PaxDb" id="6945-B7QGR1"/>
<evidence type="ECO:0000256" key="1">
    <source>
        <dbReference type="ARBA" id="ARBA00004123"/>
    </source>
</evidence>
<dbReference type="EMBL" id="DS933643">
    <property type="protein sequence ID" value="EEC18033.1"/>
    <property type="molecule type" value="Genomic_DNA"/>
</dbReference>
<feature type="region of interest" description="Disordered" evidence="13">
    <location>
        <begin position="1"/>
        <end position="36"/>
    </location>
</feature>
<evidence type="ECO:0000256" key="6">
    <source>
        <dbReference type="ARBA" id="ARBA00022763"/>
    </source>
</evidence>
<dbReference type="EnsemblMetazoa" id="ISCW014877-RA">
    <property type="protein sequence ID" value="ISCW014877-PA"/>
    <property type="gene ID" value="ISCW014877"/>
</dbReference>
<dbReference type="EMBL" id="ABJB010539403">
    <property type="status" value="NOT_ANNOTATED_CDS"/>
    <property type="molecule type" value="Genomic_DNA"/>
</dbReference>
<reference evidence="15 17" key="1">
    <citation type="submission" date="2008-03" db="EMBL/GenBank/DDBJ databases">
        <title>Annotation of Ixodes scapularis.</title>
        <authorList>
            <consortium name="Ixodes scapularis Genome Project Consortium"/>
            <person name="Caler E."/>
            <person name="Hannick L.I."/>
            <person name="Bidwell S."/>
            <person name="Joardar V."/>
            <person name="Thiagarajan M."/>
            <person name="Amedeo P."/>
            <person name="Galinsky K.J."/>
            <person name="Schobel S."/>
            <person name="Inman J."/>
            <person name="Hostetler J."/>
            <person name="Miller J."/>
            <person name="Hammond M."/>
            <person name="Megy K."/>
            <person name="Lawson D."/>
            <person name="Kodira C."/>
            <person name="Sutton G."/>
            <person name="Meyer J."/>
            <person name="Hill C.A."/>
            <person name="Birren B."/>
            <person name="Nene V."/>
            <person name="Collins F."/>
            <person name="Alarcon-Chaidez F."/>
            <person name="Wikel S."/>
            <person name="Strausberg R."/>
        </authorList>
    </citation>
    <scope>NUCLEOTIDE SEQUENCE [LARGE SCALE GENOMIC DNA]</scope>
    <source>
        <strain evidence="17">Wikel</strain>
        <strain evidence="15">Wikel colony</strain>
    </source>
</reference>
<evidence type="ECO:0007829" key="18">
    <source>
        <dbReference type="PeptideAtlas" id="B7QGR1"/>
    </source>
</evidence>
<sequence>MTKRRTEDIENWSGSDCSPTKKLRCGSQESSSQTKQSIGIIESVQLRNFMCHTKLDFSFSDHTNFIIGRNGSGKSAILTSLIIGLGGKANTASRGTSVKNLVETGKRAAEVTIRLRNHGRDAYKPEEYGNSIIVHRRLTAEGASTYKLKSGTGTVISTKRDELLHILDQFNIQIENPVMILNQETSRNFLQSKSAKDKYLFFMKATQLEKLKLDYCHIEEERALAEMEVVRKEKVLPELEKQVKRYEKQWRLLQNLEDQRLKLERLKGELLWTRVQEEEELLKQSEASLAKEEATSAKLKERMADFEGKAESHAEKQRSLQEELDEVLNRIQQVQPVFLAGRKEFSAKKEAQRETDQSANRIEREMQEKKKEALVLRKRIEELRSIDEDYYANEKAKREAEIQELEQRREELKSRLRTANHHFEQVKQSEMVNSQNLHRIRSEEMDLREQQNAVSASIQNLRASKKNSLQKFGRHIPALLGEIEIAVRKGHFRKPPKGPLGSLLKLKDQRWDLATESCLKSLLYTFLVDNDQDAKLLFQLMAKVMGRDKKPSIVTSSYLGKTYNYHTKCMRSSKFISVLENLDIQDPDVINTLIDQRMVEKVALIESNEEARNALMRVSSVPTNCSEAFTAKGDQLYPAPNFRYYSSNQQRAELLKAGVEDQITLASTKQEQAEIKTELKALATKLREVEETRKRLMEESNVSKTKLLEADAEFQKVKSNRKSYDDRIATIEERKSAIETQIKVTGKNIVTTELKQIEMRMQELKTEAATFNESLMQSRKESCLLSKQLDAMKREDVELRSKIQELQRIEDPEPTNVTTLGETKGTGDREEITRQYTESKAKYDKIKKGIDELREFLKKLLRMTKERQAKYCNLCEQTVLRLKLIFSSTLMQQNFQGSLDFDHNKQMLHIRVEPKENAAIACGANGARQDLKALSGGERSFSTVCFVLALWDTMECPFRIMDEFDIFMDMGKRRVSLEMILEMTRRKSNGQFIFLTPIEMPSIDALRSVNMMMMPEPARSRPAN</sequence>
<keyword evidence="4" id="KW-0158">Chromosome</keyword>
<dbReference type="GO" id="GO:0000724">
    <property type="term" value="P:double-strand break repair via homologous recombination"/>
    <property type="evidence" value="ECO:0000318"/>
    <property type="project" value="GO_Central"/>
</dbReference>
<dbReference type="Gene3D" id="3.40.50.300">
    <property type="entry name" value="P-loop containing nucleotide triphosphate hydrolases"/>
    <property type="match status" value="2"/>
</dbReference>
<protein>
    <submittedName>
        <fullName evidence="15">Paramyosin, putative</fullName>
    </submittedName>
</protein>
<evidence type="ECO:0000256" key="8">
    <source>
        <dbReference type="ARBA" id="ARBA00023054"/>
    </source>
</evidence>
<dbReference type="EMBL" id="ABJB010852459">
    <property type="status" value="NOT_ANNOTATED_CDS"/>
    <property type="molecule type" value="Genomic_DNA"/>
</dbReference>
<dbReference type="InterPro" id="IPR036277">
    <property type="entry name" value="SMC_hinge_sf"/>
</dbReference>
<dbReference type="EMBL" id="ABJB010300873">
    <property type="status" value="NOT_ANNOTATED_CDS"/>
    <property type="molecule type" value="Genomic_DNA"/>
</dbReference>
<dbReference type="VEuPathDB" id="VectorBase:ISCP_011717"/>
<evidence type="ECO:0000256" key="13">
    <source>
        <dbReference type="SAM" id="MobiDB-lite"/>
    </source>
</evidence>
<keyword evidence="17" id="KW-1185">Reference proteome</keyword>
<dbReference type="GO" id="GO:0035861">
    <property type="term" value="C:site of double-strand break"/>
    <property type="evidence" value="ECO:0000318"/>
    <property type="project" value="GO_Central"/>
</dbReference>
<comment type="subcellular location">
    <subcellularLocation>
        <location evidence="2">Chromosome</location>
    </subcellularLocation>
    <subcellularLocation>
        <location evidence="1">Nucleus</location>
    </subcellularLocation>
</comment>
<gene>
    <name evidence="15" type="ORF">IscW_ISCW014877</name>
</gene>
<dbReference type="Proteomes" id="UP000001555">
    <property type="component" value="Unassembled WGS sequence"/>
</dbReference>
<accession>B7QGR1</accession>
<evidence type="ECO:0000256" key="9">
    <source>
        <dbReference type="ARBA" id="ARBA00023172"/>
    </source>
</evidence>
<dbReference type="GO" id="GO:0003684">
    <property type="term" value="F:damaged DNA binding"/>
    <property type="evidence" value="ECO:0000318"/>
    <property type="project" value="GO_Central"/>
</dbReference>
<dbReference type="PANTHER" id="PTHR19306:SF6">
    <property type="entry name" value="STRUCTURAL MAINTENANCE OF CHROMOSOMES PROTEIN 6"/>
    <property type="match status" value="1"/>
</dbReference>
<feature type="domain" description="RecF/RecN/SMC N-terminal" evidence="14">
    <location>
        <begin position="41"/>
        <end position="996"/>
    </location>
</feature>
<evidence type="ECO:0000313" key="16">
    <source>
        <dbReference type="EnsemblMetazoa" id="ISCW014877-PA"/>
    </source>
</evidence>
<evidence type="ECO:0000313" key="15">
    <source>
        <dbReference type="EMBL" id="EEC18033.1"/>
    </source>
</evidence>
<dbReference type="OrthoDB" id="10072614at2759"/>
<keyword evidence="5" id="KW-0547">Nucleotide-binding</keyword>
<evidence type="ECO:0000256" key="10">
    <source>
        <dbReference type="ARBA" id="ARBA00023204"/>
    </source>
</evidence>
<evidence type="ECO:0000256" key="12">
    <source>
        <dbReference type="SAM" id="Coils"/>
    </source>
</evidence>
<dbReference type="SUPFAM" id="SSF75553">
    <property type="entry name" value="Smc hinge domain"/>
    <property type="match status" value="1"/>
</dbReference>
<keyword evidence="8 12" id="KW-0175">Coiled coil</keyword>
<keyword evidence="6" id="KW-0227">DNA damage</keyword>
<keyword evidence="7" id="KW-0067">ATP-binding</keyword>
<evidence type="ECO:0000313" key="17">
    <source>
        <dbReference type="Proteomes" id="UP000001555"/>
    </source>
</evidence>